<evidence type="ECO:0000256" key="1">
    <source>
        <dbReference type="ARBA" id="ARBA00004651"/>
    </source>
</evidence>
<keyword evidence="3" id="KW-1003">Cell membrane</keyword>
<feature type="domain" description="ABC transmembrane type-1" evidence="8">
    <location>
        <begin position="99"/>
        <end position="285"/>
    </location>
</feature>
<dbReference type="InterPro" id="IPR000515">
    <property type="entry name" value="MetI-like"/>
</dbReference>
<evidence type="ECO:0000256" key="2">
    <source>
        <dbReference type="ARBA" id="ARBA00022448"/>
    </source>
</evidence>
<dbReference type="PROSITE" id="PS50928">
    <property type="entry name" value="ABC_TM1"/>
    <property type="match status" value="1"/>
</dbReference>
<dbReference type="Gene3D" id="1.10.3720.10">
    <property type="entry name" value="MetI-like"/>
    <property type="match status" value="1"/>
</dbReference>
<evidence type="ECO:0000256" key="3">
    <source>
        <dbReference type="ARBA" id="ARBA00022475"/>
    </source>
</evidence>
<dbReference type="EMBL" id="JACJVO010000003">
    <property type="protein sequence ID" value="MBB6729954.1"/>
    <property type="molecule type" value="Genomic_DNA"/>
</dbReference>
<organism evidence="9 10">
    <name type="scientific">Cohnella zeiphila</name>
    <dbReference type="NCBI Taxonomy" id="2761120"/>
    <lineage>
        <taxon>Bacteria</taxon>
        <taxon>Bacillati</taxon>
        <taxon>Bacillota</taxon>
        <taxon>Bacilli</taxon>
        <taxon>Bacillales</taxon>
        <taxon>Paenibacillaceae</taxon>
        <taxon>Cohnella</taxon>
    </lineage>
</organism>
<feature type="transmembrane region" description="Helical" evidence="7">
    <location>
        <begin position="12"/>
        <end position="32"/>
    </location>
</feature>
<protein>
    <submittedName>
        <fullName evidence="9">Carbohydrate ABC transporter permease</fullName>
    </submittedName>
</protein>
<sequence length="300" mass="32936">MAWTASLRRTGACAKLAILIALCAATLFPIALTVTNAFMSEREISHHYGALADSGDTSADKDASAMPTKHVSIRWIPERATLEAFGDVLFNHAKFLTLFWNSVKLTAPIVLGQTVVGTLAAYAFAKLAWPGRDKLFFLYLLTMLMPFQVTLVPNYLVAQKLGMLPSYGAIIWPGVFAAFGVFLMRQFTAGILDVYLEAARIDGAGHFRSFVHIVLPLVKPGMTALMLLAFTDNWNMVEQPLLFIAEPFRQPLSIYLAQIAEGDQGVAFAASVLYMTPMVLLFLYGEDQFVEGIQRSGVKG</sequence>
<dbReference type="SUPFAM" id="SSF161098">
    <property type="entry name" value="MetI-like"/>
    <property type="match status" value="1"/>
</dbReference>
<gene>
    <name evidence="9" type="ORF">H7C18_03505</name>
</gene>
<keyword evidence="2 7" id="KW-0813">Transport</keyword>
<feature type="transmembrane region" description="Helical" evidence="7">
    <location>
        <begin position="136"/>
        <end position="157"/>
    </location>
</feature>
<feature type="transmembrane region" description="Helical" evidence="7">
    <location>
        <begin position="105"/>
        <end position="124"/>
    </location>
</feature>
<keyword evidence="5 7" id="KW-1133">Transmembrane helix</keyword>
<comment type="similarity">
    <text evidence="7">Belongs to the binding-protein-dependent transport system permease family.</text>
</comment>
<feature type="transmembrane region" description="Helical" evidence="7">
    <location>
        <begin position="209"/>
        <end position="230"/>
    </location>
</feature>
<keyword evidence="4 7" id="KW-0812">Transmembrane</keyword>
<dbReference type="PANTHER" id="PTHR43744:SF1">
    <property type="entry name" value="BINDING-PROTEIN-DEPENDENT TRANSPORT SYSTEMS INNER MEMBRANE COMPONENT"/>
    <property type="match status" value="1"/>
</dbReference>
<dbReference type="CDD" id="cd06261">
    <property type="entry name" value="TM_PBP2"/>
    <property type="match status" value="1"/>
</dbReference>
<comment type="subcellular location">
    <subcellularLocation>
        <location evidence="1 7">Cell membrane</location>
        <topology evidence="1 7">Multi-pass membrane protein</topology>
    </subcellularLocation>
</comment>
<accession>A0A7X0VTJ7</accession>
<evidence type="ECO:0000256" key="7">
    <source>
        <dbReference type="RuleBase" id="RU363032"/>
    </source>
</evidence>
<reference evidence="9 10" key="1">
    <citation type="submission" date="2020-08" db="EMBL/GenBank/DDBJ databases">
        <title>Cohnella phylogeny.</title>
        <authorList>
            <person name="Dunlap C."/>
        </authorList>
    </citation>
    <scope>NUCLEOTIDE SEQUENCE [LARGE SCALE GENOMIC DNA]</scope>
    <source>
        <strain evidence="9 10">CBP 2801</strain>
    </source>
</reference>
<evidence type="ECO:0000256" key="4">
    <source>
        <dbReference type="ARBA" id="ARBA00022692"/>
    </source>
</evidence>
<dbReference type="GO" id="GO:0055085">
    <property type="term" value="P:transmembrane transport"/>
    <property type="evidence" value="ECO:0007669"/>
    <property type="project" value="InterPro"/>
</dbReference>
<dbReference type="AlphaFoldDB" id="A0A7X0VTJ7"/>
<feature type="transmembrane region" description="Helical" evidence="7">
    <location>
        <begin position="169"/>
        <end position="188"/>
    </location>
</feature>
<feature type="transmembrane region" description="Helical" evidence="7">
    <location>
        <begin position="265"/>
        <end position="285"/>
    </location>
</feature>
<name>A0A7X0VTJ7_9BACL</name>
<comment type="caution">
    <text evidence="9">The sequence shown here is derived from an EMBL/GenBank/DDBJ whole genome shotgun (WGS) entry which is preliminary data.</text>
</comment>
<evidence type="ECO:0000256" key="6">
    <source>
        <dbReference type="ARBA" id="ARBA00023136"/>
    </source>
</evidence>
<dbReference type="Pfam" id="PF00528">
    <property type="entry name" value="BPD_transp_1"/>
    <property type="match status" value="1"/>
</dbReference>
<evidence type="ECO:0000256" key="5">
    <source>
        <dbReference type="ARBA" id="ARBA00022989"/>
    </source>
</evidence>
<keyword evidence="10" id="KW-1185">Reference proteome</keyword>
<dbReference type="GO" id="GO:0005886">
    <property type="term" value="C:plasma membrane"/>
    <property type="evidence" value="ECO:0007669"/>
    <property type="project" value="UniProtKB-SubCell"/>
</dbReference>
<dbReference type="PANTHER" id="PTHR43744">
    <property type="entry name" value="ABC TRANSPORTER PERMEASE PROTEIN MG189-RELATED-RELATED"/>
    <property type="match status" value="1"/>
</dbReference>
<dbReference type="InterPro" id="IPR035906">
    <property type="entry name" value="MetI-like_sf"/>
</dbReference>
<evidence type="ECO:0000259" key="8">
    <source>
        <dbReference type="PROSITE" id="PS50928"/>
    </source>
</evidence>
<dbReference type="Proteomes" id="UP000564644">
    <property type="component" value="Unassembled WGS sequence"/>
</dbReference>
<keyword evidence="6 7" id="KW-0472">Membrane</keyword>
<proteinExistence type="inferred from homology"/>
<evidence type="ECO:0000313" key="10">
    <source>
        <dbReference type="Proteomes" id="UP000564644"/>
    </source>
</evidence>
<evidence type="ECO:0000313" key="9">
    <source>
        <dbReference type="EMBL" id="MBB6729954.1"/>
    </source>
</evidence>